<dbReference type="Gene3D" id="1.10.150.650">
    <property type="match status" value="1"/>
</dbReference>
<gene>
    <name evidence="2" type="ordered locus">Hoch_5249</name>
</gene>
<accession>D0LXH9</accession>
<dbReference type="InterPro" id="IPR003141">
    <property type="entry name" value="Pol/His_phosphatase_N"/>
</dbReference>
<dbReference type="KEGG" id="hoh:Hoch_5249"/>
<dbReference type="GO" id="GO:0004534">
    <property type="term" value="F:5'-3' RNA exonuclease activity"/>
    <property type="evidence" value="ECO:0007669"/>
    <property type="project" value="TreeGrafter"/>
</dbReference>
<evidence type="ECO:0000313" key="2">
    <source>
        <dbReference type="EMBL" id="ACY17734.1"/>
    </source>
</evidence>
<dbReference type="HOGENOM" id="CLU_067347_1_0_7"/>
<name>D0LXH9_HALO1</name>
<evidence type="ECO:0000313" key="3">
    <source>
        <dbReference type="Proteomes" id="UP000001880"/>
    </source>
</evidence>
<dbReference type="CDD" id="cd07438">
    <property type="entry name" value="PHP_HisPPase_AMP"/>
    <property type="match status" value="1"/>
</dbReference>
<proteinExistence type="predicted"/>
<dbReference type="InterPro" id="IPR052018">
    <property type="entry name" value="PHP_domain"/>
</dbReference>
<protein>
    <submittedName>
        <fullName evidence="2">PHP domain protein</fullName>
    </submittedName>
</protein>
<dbReference type="AlphaFoldDB" id="D0LXH9"/>
<dbReference type="EMBL" id="CP001804">
    <property type="protein sequence ID" value="ACY17734.1"/>
    <property type="molecule type" value="Genomic_DNA"/>
</dbReference>
<dbReference type="InterPro" id="IPR004013">
    <property type="entry name" value="PHP_dom"/>
</dbReference>
<dbReference type="PANTHER" id="PTHR42924:SF3">
    <property type="entry name" value="POLYMERASE_HISTIDINOL PHOSPHATASE N-TERMINAL DOMAIN-CONTAINING PROTEIN"/>
    <property type="match status" value="1"/>
</dbReference>
<dbReference type="PANTHER" id="PTHR42924">
    <property type="entry name" value="EXONUCLEASE"/>
    <property type="match status" value="1"/>
</dbReference>
<dbReference type="STRING" id="502025.Hoch_5249"/>
<reference evidence="2 3" key="1">
    <citation type="journal article" date="2010" name="Stand. Genomic Sci.">
        <title>Complete genome sequence of Haliangium ochraceum type strain (SMP-2).</title>
        <authorList>
            <consortium name="US DOE Joint Genome Institute (JGI-PGF)"/>
            <person name="Ivanova N."/>
            <person name="Daum C."/>
            <person name="Lang E."/>
            <person name="Abt B."/>
            <person name="Kopitz M."/>
            <person name="Saunders E."/>
            <person name="Lapidus A."/>
            <person name="Lucas S."/>
            <person name="Glavina Del Rio T."/>
            <person name="Nolan M."/>
            <person name="Tice H."/>
            <person name="Copeland A."/>
            <person name="Cheng J.F."/>
            <person name="Chen F."/>
            <person name="Bruce D."/>
            <person name="Goodwin L."/>
            <person name="Pitluck S."/>
            <person name="Mavromatis K."/>
            <person name="Pati A."/>
            <person name="Mikhailova N."/>
            <person name="Chen A."/>
            <person name="Palaniappan K."/>
            <person name="Land M."/>
            <person name="Hauser L."/>
            <person name="Chang Y.J."/>
            <person name="Jeffries C.D."/>
            <person name="Detter J.C."/>
            <person name="Brettin T."/>
            <person name="Rohde M."/>
            <person name="Goker M."/>
            <person name="Bristow J."/>
            <person name="Markowitz V."/>
            <person name="Eisen J.A."/>
            <person name="Hugenholtz P."/>
            <person name="Kyrpides N.C."/>
            <person name="Klenk H.P."/>
        </authorList>
    </citation>
    <scope>NUCLEOTIDE SEQUENCE [LARGE SCALE GENOMIC DNA]</scope>
    <source>
        <strain evidence="3">DSM 14365 / CIP 107738 / JCM 11303 / AJ 13395 / SMP-2</strain>
    </source>
</reference>
<dbReference type="SMART" id="SM00481">
    <property type="entry name" value="POLIIIAc"/>
    <property type="match status" value="1"/>
</dbReference>
<evidence type="ECO:0000259" key="1">
    <source>
        <dbReference type="SMART" id="SM00481"/>
    </source>
</evidence>
<feature type="domain" description="Polymerase/histidinol phosphatase N-terminal" evidence="1">
    <location>
        <begin position="3"/>
        <end position="64"/>
    </location>
</feature>
<dbReference type="Gene3D" id="3.20.20.140">
    <property type="entry name" value="Metal-dependent hydrolases"/>
    <property type="match status" value="1"/>
</dbReference>
<dbReference type="Proteomes" id="UP000001880">
    <property type="component" value="Chromosome"/>
</dbReference>
<dbReference type="SUPFAM" id="SSF89550">
    <property type="entry name" value="PHP domain-like"/>
    <property type="match status" value="1"/>
</dbReference>
<dbReference type="InterPro" id="IPR016195">
    <property type="entry name" value="Pol/histidinol_Pase-like"/>
</dbReference>
<dbReference type="RefSeq" id="WP_012830326.1">
    <property type="nucleotide sequence ID" value="NC_013440.1"/>
</dbReference>
<keyword evidence="3" id="KW-1185">Reference proteome</keyword>
<dbReference type="GO" id="GO:0035312">
    <property type="term" value="F:5'-3' DNA exonuclease activity"/>
    <property type="evidence" value="ECO:0007669"/>
    <property type="project" value="TreeGrafter"/>
</dbReference>
<organism evidence="2 3">
    <name type="scientific">Haliangium ochraceum (strain DSM 14365 / JCM 11303 / SMP-2)</name>
    <dbReference type="NCBI Taxonomy" id="502025"/>
    <lineage>
        <taxon>Bacteria</taxon>
        <taxon>Pseudomonadati</taxon>
        <taxon>Myxococcota</taxon>
        <taxon>Polyangia</taxon>
        <taxon>Haliangiales</taxon>
        <taxon>Kofleriaceae</taxon>
        <taxon>Haliangium</taxon>
    </lineage>
</organism>
<dbReference type="eggNOG" id="COG0613">
    <property type="taxonomic scope" value="Bacteria"/>
</dbReference>
<sequence length="272" mass="29850">MRIELHCHSSCSDGSEAPEAVAAMARSSELDLFCLTDHDTCAGYEATQAACPVVLRGLELSCQEEGRTVHLLMYDVTGDQARWHELARYLEHAHEARRQRLRAMAERLGELGAPVDVESILAGASERTVGRPDLAQALVDSGAVSSFGEAFTRFLGDNAPAHIPSSRLSLADGLALGRAAGTRMSLAHPHTLGEYAALLFSRYRRAGLEGIEAYYGPYTARQRRRWLRLAEQFDLVVTGGSDFHRPSTPQPTELGIELPETHSARLREWLGL</sequence>
<dbReference type="Pfam" id="PF02811">
    <property type="entry name" value="PHP"/>
    <property type="match status" value="1"/>
</dbReference>